<dbReference type="AlphaFoldDB" id="A0A2H0TRX3"/>
<dbReference type="EMBL" id="PFCB01000023">
    <property type="protein sequence ID" value="PIR74276.1"/>
    <property type="molecule type" value="Genomic_DNA"/>
</dbReference>
<reference evidence="2" key="1">
    <citation type="submission" date="2017-09" db="EMBL/GenBank/DDBJ databases">
        <title>Depth-based differentiation of microbial function through sediment-hosted aquifers and enrichment of novel symbionts in the deep terrestrial subsurface.</title>
        <authorList>
            <person name="Probst A.J."/>
            <person name="Ladd B."/>
            <person name="Jarett J.K."/>
            <person name="Geller-Mcgrath D.E."/>
            <person name="Sieber C.M.K."/>
            <person name="Emerson J.B."/>
            <person name="Anantharaman K."/>
            <person name="Thomas B.C."/>
            <person name="Malmstrom R."/>
            <person name="Stieglmeier M."/>
            <person name="Klingl A."/>
            <person name="Woyke T."/>
            <person name="Ryan C.M."/>
            <person name="Banfield J.F."/>
        </authorList>
    </citation>
    <scope>NUCLEOTIDE SEQUENCE [LARGE SCALE GENOMIC DNA]</scope>
</reference>
<proteinExistence type="predicted"/>
<comment type="caution">
    <text evidence="1">The sequence shown here is derived from an EMBL/GenBank/DDBJ whole genome shotgun (WGS) entry which is preliminary data.</text>
</comment>
<sequence length="109" mass="12034">MADILPGLRGLQPCPLCKTAYVIDNMRVVEEDCGAQLVHMTCGQCQNSVLAFIVDPGLGVGAVGMLTDLSESDVLRLRDSSGLDENAVIDFAQMIRKRQKEFIYHFMKD</sequence>
<dbReference type="Proteomes" id="UP000230154">
    <property type="component" value="Unassembled WGS sequence"/>
</dbReference>
<organism evidence="1 2">
    <name type="scientific">Candidatus Magasanikbacteria bacterium CG10_big_fil_rev_8_21_14_0_10_47_10</name>
    <dbReference type="NCBI Taxonomy" id="1974652"/>
    <lineage>
        <taxon>Bacteria</taxon>
        <taxon>Candidatus Magasanikiibacteriota</taxon>
    </lineage>
</organism>
<evidence type="ECO:0000313" key="2">
    <source>
        <dbReference type="Proteomes" id="UP000230154"/>
    </source>
</evidence>
<name>A0A2H0TRX3_9BACT</name>
<gene>
    <name evidence="1" type="ORF">COU35_03215</name>
</gene>
<protein>
    <submittedName>
        <fullName evidence="1">Uncharacterized protein</fullName>
    </submittedName>
</protein>
<accession>A0A2H0TRX3</accession>
<evidence type="ECO:0000313" key="1">
    <source>
        <dbReference type="EMBL" id="PIR74276.1"/>
    </source>
</evidence>